<dbReference type="InterPro" id="IPR004474">
    <property type="entry name" value="LytR_CpsA_psr"/>
</dbReference>
<evidence type="ECO:0000256" key="2">
    <source>
        <dbReference type="SAM" id="MobiDB-lite"/>
    </source>
</evidence>
<feature type="compositionally biased region" description="Low complexity" evidence="2">
    <location>
        <begin position="370"/>
        <end position="392"/>
    </location>
</feature>
<evidence type="ECO:0000313" key="5">
    <source>
        <dbReference type="Proteomes" id="UP000192775"/>
    </source>
</evidence>
<dbReference type="STRING" id="1619308.B5808_03180"/>
<proteinExistence type="inferred from homology"/>
<dbReference type="PANTHER" id="PTHR33392">
    <property type="entry name" value="POLYISOPRENYL-TEICHOIC ACID--PEPTIDOGLYCAN TEICHOIC ACID TRANSFERASE TAGU"/>
    <property type="match status" value="1"/>
</dbReference>
<gene>
    <name evidence="4" type="ORF">B5808_03180</name>
</gene>
<reference evidence="4 5" key="1">
    <citation type="submission" date="2017-04" db="EMBL/GenBank/DDBJ databases">
        <authorList>
            <person name="Afonso C.L."/>
            <person name="Miller P.J."/>
            <person name="Scott M.A."/>
            <person name="Spackman E."/>
            <person name="Goraichik I."/>
            <person name="Dimitrov K.M."/>
            <person name="Suarez D.L."/>
            <person name="Swayne D.E."/>
        </authorList>
    </citation>
    <scope>NUCLEOTIDE SEQUENCE [LARGE SCALE GENOMIC DNA]</scope>
    <source>
        <strain evidence="5">XA(T)</strain>
    </source>
</reference>
<evidence type="ECO:0000259" key="3">
    <source>
        <dbReference type="Pfam" id="PF03816"/>
    </source>
</evidence>
<feature type="compositionally biased region" description="Polar residues" evidence="2">
    <location>
        <begin position="356"/>
        <end position="369"/>
    </location>
</feature>
<feature type="compositionally biased region" description="Pro residues" evidence="2">
    <location>
        <begin position="393"/>
        <end position="402"/>
    </location>
</feature>
<dbReference type="KEGG" id="cphy:B5808_03180"/>
<comment type="similarity">
    <text evidence="1">Belongs to the LytR/CpsA/Psr (LCP) family.</text>
</comment>
<name>A0A1X9LYP1_9MICO</name>
<dbReference type="InterPro" id="IPR050922">
    <property type="entry name" value="LytR/CpsA/Psr_CW_biosynth"/>
</dbReference>
<keyword evidence="5" id="KW-1185">Reference proteome</keyword>
<accession>A0A1X9LYP1</accession>
<evidence type="ECO:0000256" key="1">
    <source>
        <dbReference type="ARBA" id="ARBA00006068"/>
    </source>
</evidence>
<dbReference type="Pfam" id="PF03816">
    <property type="entry name" value="LytR_cpsA_psr"/>
    <property type="match status" value="1"/>
</dbReference>
<dbReference type="EMBL" id="CP020715">
    <property type="protein sequence ID" value="ARJ07170.1"/>
    <property type="molecule type" value="Genomic_DNA"/>
</dbReference>
<dbReference type="AlphaFoldDB" id="A0A1X9LYP1"/>
<organism evidence="4 5">
    <name type="scientific">Cnuibacter physcomitrellae</name>
    <dbReference type="NCBI Taxonomy" id="1619308"/>
    <lineage>
        <taxon>Bacteria</taxon>
        <taxon>Bacillati</taxon>
        <taxon>Actinomycetota</taxon>
        <taxon>Actinomycetes</taxon>
        <taxon>Micrococcales</taxon>
        <taxon>Microbacteriaceae</taxon>
        <taxon>Cnuibacter</taxon>
    </lineage>
</organism>
<dbReference type="Gene3D" id="3.40.630.190">
    <property type="entry name" value="LCP protein"/>
    <property type="match status" value="1"/>
</dbReference>
<dbReference type="NCBIfam" id="TIGR00350">
    <property type="entry name" value="lytR_cpsA_psr"/>
    <property type="match status" value="1"/>
</dbReference>
<feature type="region of interest" description="Disordered" evidence="2">
    <location>
        <begin position="356"/>
        <end position="416"/>
    </location>
</feature>
<dbReference type="Proteomes" id="UP000192775">
    <property type="component" value="Chromosome"/>
</dbReference>
<evidence type="ECO:0000313" key="4">
    <source>
        <dbReference type="EMBL" id="ARJ07170.1"/>
    </source>
</evidence>
<sequence length="432" mass="44251">MISARRSSRGPLARHGRQRTSHPIRPVLTFLGAALAVVAVSTVSLAAYATWDVTRSVTTVSLLSDLPAEGSDGAAPAPPPSIDAIDGGVNMVLVGSDTRTNQGDAYGEDEGGALNDVTMLIHIAQDHSSATVVSFPRDLMVELPDCPDGGEYTAPINVALSLGGLPCVVLTVESLTGLSIPFAAMIEFNGVIEMSNALGGVPVCVAEEIDDPYTGVFLTPGTWDLKGADALGFLRTRHGVGDGSDIGRISSQQVFLSSMIRTIKSGSTLTDATKLYGLAKAAASNMTLSDRLASPDTMVSIALALKDMDLSKVSFVAYPNSYADWVPEGKVAPDEDSAAILFAALAADQPITLTQTGGLASTTDPNAPVSTSPPATDPQAPAAPTDPSVPVDPASPPAPPAPGELDASGAVVLPDDVKGQTAADYTCSIGNE</sequence>
<dbReference type="PANTHER" id="PTHR33392:SF6">
    <property type="entry name" value="POLYISOPRENYL-TEICHOIC ACID--PEPTIDOGLYCAN TEICHOIC ACID TRANSFERASE TAGU"/>
    <property type="match status" value="1"/>
</dbReference>
<feature type="domain" description="Cell envelope-related transcriptional attenuator" evidence="3">
    <location>
        <begin position="115"/>
        <end position="264"/>
    </location>
</feature>
<protein>
    <recommendedName>
        <fullName evidence="3">Cell envelope-related transcriptional attenuator domain-containing protein</fullName>
    </recommendedName>
</protein>